<sequence length="470" mass="53628">MSTLGRRSQKGESSKSAYTSAYHSFGEGQEAWQDNLRERSAWGETAGQDVSEDATSRKKKKEEEELGKSQDVPAHEEVSTEEGSPVATPDPLTEVSESTESDGRIKDARAEESRREREEIARAKKGKGRETKVTDEIKAREIEEKLNRNAAQKARFDVRGLGAPSGAADIPDPRPPPGARPGTAEKKFYVYKEPHKVSYIKPWTWRFRRAKSADESGNVAGEGHYYVHKRRPKPAPSWLFWKWNWQGPKPISWIPIYPSHHPENDDPELKIFIAYSCGHRFPTRVISAPTWTASSPSFLFSPSSPWTPNTPTYPRSESTSGHPHIRPLPSLRVETLRVAARNEGIKNIISPENYECPNCHIWRHWFGGLCLLAIFWAVFTWYFAFVWPYTWWATTQNGDPIPRYTMIAKFDIHREGDEFRVRQAIGGLVIAMFLFFVRNLWMPVTLILLASFLLYRLKKARPIGDVCQSG</sequence>
<feature type="transmembrane region" description="Helical" evidence="2">
    <location>
        <begin position="365"/>
        <end position="384"/>
    </location>
</feature>
<feature type="transmembrane region" description="Helical" evidence="2">
    <location>
        <begin position="424"/>
        <end position="455"/>
    </location>
</feature>
<dbReference type="Proteomes" id="UP000783213">
    <property type="component" value="Unassembled WGS sequence"/>
</dbReference>
<feature type="compositionally biased region" description="Basic and acidic residues" evidence="1">
    <location>
        <begin position="61"/>
        <end position="78"/>
    </location>
</feature>
<accession>A0ABQ7I7G4</accession>
<name>A0ABQ7I7G4_9HELO</name>
<organism evidence="3 4">
    <name type="scientific">Botrytis deweyae</name>
    <dbReference type="NCBI Taxonomy" id="2478750"/>
    <lineage>
        <taxon>Eukaryota</taxon>
        <taxon>Fungi</taxon>
        <taxon>Dikarya</taxon>
        <taxon>Ascomycota</taxon>
        <taxon>Pezizomycotina</taxon>
        <taxon>Leotiomycetes</taxon>
        <taxon>Helotiales</taxon>
        <taxon>Sclerotiniaceae</taxon>
        <taxon>Botrytis</taxon>
    </lineage>
</organism>
<reference evidence="3 4" key="1">
    <citation type="journal article" date="2020" name="Genome Biol. Evol.">
        <title>Comparative genomics of Sclerotiniaceae.</title>
        <authorList>
            <person name="Valero Jimenez C.A."/>
            <person name="Steentjes M."/>
            <person name="Scholten O.E."/>
            <person name="Van Kan J.A.L."/>
        </authorList>
    </citation>
    <scope>NUCLEOTIDE SEQUENCE [LARGE SCALE GENOMIC DNA]</scope>
    <source>
        <strain evidence="3 4">B1</strain>
    </source>
</reference>
<feature type="region of interest" description="Disordered" evidence="1">
    <location>
        <begin position="161"/>
        <end position="183"/>
    </location>
</feature>
<dbReference type="EMBL" id="RCSX01000042">
    <property type="protein sequence ID" value="KAF7915891.1"/>
    <property type="molecule type" value="Genomic_DNA"/>
</dbReference>
<evidence type="ECO:0000256" key="1">
    <source>
        <dbReference type="SAM" id="MobiDB-lite"/>
    </source>
</evidence>
<keyword evidence="4" id="KW-1185">Reference proteome</keyword>
<gene>
    <name evidence="3" type="ORF">EAE98_010971</name>
</gene>
<feature type="region of interest" description="Disordered" evidence="1">
    <location>
        <begin position="1"/>
        <end position="138"/>
    </location>
</feature>
<dbReference type="GeneID" id="62237742"/>
<evidence type="ECO:0000313" key="4">
    <source>
        <dbReference type="Proteomes" id="UP000783213"/>
    </source>
</evidence>
<protein>
    <submittedName>
        <fullName evidence="3">Uncharacterized protein</fullName>
    </submittedName>
</protein>
<comment type="caution">
    <text evidence="3">The sequence shown here is derived from an EMBL/GenBank/DDBJ whole genome shotgun (WGS) entry which is preliminary data.</text>
</comment>
<keyword evidence="2" id="KW-1133">Transmembrane helix</keyword>
<dbReference type="RefSeq" id="XP_038805107.1">
    <property type="nucleotide sequence ID" value="XM_038958593.1"/>
</dbReference>
<keyword evidence="2" id="KW-0812">Transmembrane</keyword>
<evidence type="ECO:0000256" key="2">
    <source>
        <dbReference type="SAM" id="Phobius"/>
    </source>
</evidence>
<feature type="compositionally biased region" description="Basic and acidic residues" evidence="1">
    <location>
        <begin position="101"/>
        <end position="138"/>
    </location>
</feature>
<evidence type="ECO:0000313" key="3">
    <source>
        <dbReference type="EMBL" id="KAF7915891.1"/>
    </source>
</evidence>
<keyword evidence="2" id="KW-0472">Membrane</keyword>
<proteinExistence type="predicted"/>